<keyword evidence="3" id="KW-1185">Reference proteome</keyword>
<dbReference type="Proteomes" id="UP001063350">
    <property type="component" value="Chromosome"/>
</dbReference>
<organism evidence="2 3">
    <name type="scientific">Desulfolithobacter dissulfuricans</name>
    <dbReference type="NCBI Taxonomy" id="2795293"/>
    <lineage>
        <taxon>Bacteria</taxon>
        <taxon>Pseudomonadati</taxon>
        <taxon>Thermodesulfobacteriota</taxon>
        <taxon>Desulfobulbia</taxon>
        <taxon>Desulfobulbales</taxon>
        <taxon>Desulfobulbaceae</taxon>
        <taxon>Desulfolithobacter</taxon>
    </lineage>
</organism>
<name>A0A915U9R3_9BACT</name>
<accession>A0A915U9R3</accession>
<evidence type="ECO:0000313" key="2">
    <source>
        <dbReference type="EMBL" id="BCO09201.1"/>
    </source>
</evidence>
<sequence length="182" mass="20049">MLDVALIHHPVVNRSGEVIGSAITNLDLHDIARAGATFGIGRYWVVSPFAEQRRLAREIVDHWTRGYGSTVNPDRQHALELIRICHDLDQVLEEATAEQGEKPLLLATCARPQANTLGYESARQRLARGESMLLLFGTAWGLAPEILQRVDATLPPIMGPGEYNHLSVRSAVSIILDRLLGT</sequence>
<dbReference type="Pfam" id="PF09936">
    <property type="entry name" value="Methyltrn_RNA_4"/>
    <property type="match status" value="1"/>
</dbReference>
<dbReference type="EMBL" id="AP024233">
    <property type="protein sequence ID" value="BCO09201.1"/>
    <property type="molecule type" value="Genomic_DNA"/>
</dbReference>
<dbReference type="KEGG" id="ddu:GF1_15770"/>
<proteinExistence type="predicted"/>
<gene>
    <name evidence="2" type="ORF">GF1_15770</name>
</gene>
<dbReference type="Gene3D" id="3.40.1280.10">
    <property type="match status" value="1"/>
</dbReference>
<protein>
    <recommendedName>
        <fullName evidence="1">tRNA (guanine-N(1)-)-methyltransferase C-terminal domain-containing protein</fullName>
    </recommendedName>
</protein>
<dbReference type="RefSeq" id="WP_267929060.1">
    <property type="nucleotide sequence ID" value="NZ_AP024233.1"/>
</dbReference>
<feature type="domain" description="tRNA (guanine-N(1)-)-methyltransferase C-terminal" evidence="1">
    <location>
        <begin position="2"/>
        <end position="181"/>
    </location>
</feature>
<evidence type="ECO:0000313" key="3">
    <source>
        <dbReference type="Proteomes" id="UP001063350"/>
    </source>
</evidence>
<evidence type="ECO:0000259" key="1">
    <source>
        <dbReference type="Pfam" id="PF09936"/>
    </source>
</evidence>
<reference evidence="2" key="1">
    <citation type="submission" date="2020-12" db="EMBL/GenBank/DDBJ databases">
        <title>Desulfobium dissulfuricans gen. nov., sp. nov., a novel mesophilic, sulfate-reducing bacterium isolated from a deep-sea hydrothermal vent.</title>
        <authorList>
            <person name="Hashimoto Y."/>
            <person name="Tame A."/>
            <person name="Sawayama S."/>
            <person name="Miyazaki J."/>
            <person name="Takai K."/>
            <person name="Nakagawa S."/>
        </authorList>
    </citation>
    <scope>NUCLEOTIDE SEQUENCE</scope>
    <source>
        <strain evidence="2">GF1</strain>
    </source>
</reference>
<dbReference type="InterPro" id="IPR019230">
    <property type="entry name" value="RNA_MeTrfase_C_dom"/>
</dbReference>
<dbReference type="AlphaFoldDB" id="A0A915U9R3"/>
<dbReference type="InterPro" id="IPR029026">
    <property type="entry name" value="tRNA_m1G_MTases_N"/>
</dbReference>
<dbReference type="CDD" id="cd18085">
    <property type="entry name" value="TM1570-like"/>
    <property type="match status" value="1"/>
</dbReference>